<accession>A0A9X1MVW7</accession>
<dbReference type="AlphaFoldDB" id="A0A9X1MVW7"/>
<dbReference type="EMBL" id="JAJNAG010000008">
    <property type="protein sequence ID" value="MCD1125575.1"/>
    <property type="molecule type" value="Genomic_DNA"/>
</dbReference>
<evidence type="ECO:0000313" key="2">
    <source>
        <dbReference type="Proteomes" id="UP001139171"/>
    </source>
</evidence>
<dbReference type="Proteomes" id="UP001139171">
    <property type="component" value="Unassembled WGS sequence"/>
</dbReference>
<gene>
    <name evidence="1" type="ORF">LPW36_06040</name>
</gene>
<reference evidence="1" key="1">
    <citation type="submission" date="2021-11" db="EMBL/GenBank/DDBJ databases">
        <title>Jinshanibacter sp. isolated from one year old Eriocheir sinensis.</title>
        <authorList>
            <person name="Li J.-Y."/>
            <person name="He W."/>
            <person name="Gao T.-H."/>
        </authorList>
    </citation>
    <scope>NUCLEOTIDE SEQUENCE</scope>
    <source>
        <strain evidence="1">LJY008</strain>
    </source>
</reference>
<evidence type="ECO:0000313" key="1">
    <source>
        <dbReference type="EMBL" id="MCD1125575.1"/>
    </source>
</evidence>
<organism evidence="1 2">
    <name type="scientific">Limnobaculum eriocheiris</name>
    <dbReference type="NCBI Taxonomy" id="2897391"/>
    <lineage>
        <taxon>Bacteria</taxon>
        <taxon>Pseudomonadati</taxon>
        <taxon>Pseudomonadota</taxon>
        <taxon>Gammaproteobacteria</taxon>
        <taxon>Enterobacterales</taxon>
        <taxon>Budviciaceae</taxon>
        <taxon>Limnobaculum</taxon>
    </lineage>
</organism>
<keyword evidence="2" id="KW-1185">Reference proteome</keyword>
<comment type="caution">
    <text evidence="1">The sequence shown here is derived from an EMBL/GenBank/DDBJ whole genome shotgun (WGS) entry which is preliminary data.</text>
</comment>
<protein>
    <submittedName>
        <fullName evidence="1">Uncharacterized protein</fullName>
    </submittedName>
</protein>
<name>A0A9X1MVW7_9GAMM</name>
<sequence>MNAYLASVHRRWEERLQQQATDSIEPKEIYRPYTQKLADKIRSWLNELDAEYHNNTFYECDLCQMFKCKKEDLAIASSSIPLYSQVITVNGVRVRSYSLVPLTASQLELNDVQLFMMDCLQRGYITTPQNGWLLIIPSVNLYEAFVHSEQYQGTSRLSFGRNLSKMGFAKAVLAGNPPYRCRSFKLKPLDEARHDFATIILGDEKYRWE</sequence>
<dbReference type="RefSeq" id="WP_230608619.1">
    <property type="nucleotide sequence ID" value="NZ_JAJNAG010000008.1"/>
</dbReference>
<proteinExistence type="predicted"/>